<dbReference type="SUPFAM" id="SSF55816">
    <property type="entry name" value="5'-nucleotidase (syn. UDP-sugar hydrolase), C-terminal domain"/>
    <property type="match status" value="1"/>
</dbReference>
<dbReference type="PANTHER" id="PTHR11575:SF6">
    <property type="entry name" value="2',3'-CYCLIC-NUCLEOTIDE 2'-PHOSPHODIESTERASE_3'-NUCLEOTIDASE"/>
    <property type="match status" value="1"/>
</dbReference>
<sequence length="522" mass="59274">MVKQHTLSIVLTSDIHGQIVPVHYGTKSETSDGLSRVSTYVEKLRKRTSVLLIDNGDNIQGTPLTYHYVKEMRHSPNPVIMAMNYMEYDIAVIGNHEFNYGMEVLHNAVKESTFPWLCANIINKKTGLPIFGNPYVVKKINGISVAILGVTTHYIPNWENPKHIENLVFEDVKETTEHWVKKIRQEEKPDLLVVSYHGGFERDLSTGEQTENLSSENQGFEICKDIQGIDILLTGHQHRQIHQFVHGVAVVQPGFKGEVVGQVDVIFEEHQGNRIVKDIAPKLVSMREVKSDLALEQLVHEYESKTQSWLDQPIGYIDGNMLIQDPFEARLKEHPLTELINKVQMEVAGVEISNSAIFNNEATGLPSKVTMRDIVANYVYPNTLAVIEITGKDMKDALERSASYFTIGPEGQITVNPTFCDPKPQHYNYDMWEGIEYTINVSNPEGNRIENLIYKGKLVQKEDSFDVVMNNYRAGGGGDYPMFKGKPIKREIQTDMSEILATYFKRNPLIKAQTNDNWRVIK</sequence>
<evidence type="ECO:0000256" key="7">
    <source>
        <dbReference type="ARBA" id="ARBA00022729"/>
    </source>
</evidence>
<dbReference type="InterPro" id="IPR008334">
    <property type="entry name" value="5'-Nucleotdase_C"/>
</dbReference>
<dbReference type="GO" id="GO:0046872">
    <property type="term" value="F:metal ion binding"/>
    <property type="evidence" value="ECO:0007669"/>
    <property type="project" value="UniProtKB-KW"/>
</dbReference>
<comment type="cofactor">
    <cofactor evidence="3">
        <name>a divalent metal cation</name>
        <dbReference type="ChEBI" id="CHEBI:60240"/>
    </cofactor>
</comment>
<keyword evidence="9 11" id="KW-0378">Hydrolase</keyword>
<dbReference type="Gene3D" id="3.60.21.10">
    <property type="match status" value="1"/>
</dbReference>
<dbReference type="AlphaFoldDB" id="A0A7S8HER5"/>
<comment type="subcellular location">
    <subcellularLocation>
        <location evidence="4">Cell envelope</location>
    </subcellularLocation>
</comment>
<evidence type="ECO:0000256" key="5">
    <source>
        <dbReference type="ARBA" id="ARBA00006654"/>
    </source>
</evidence>
<dbReference type="GO" id="GO:0008254">
    <property type="term" value="F:3'-nucleotidase activity"/>
    <property type="evidence" value="ECO:0007669"/>
    <property type="project" value="UniProtKB-EC"/>
</dbReference>
<evidence type="ECO:0000313" key="14">
    <source>
        <dbReference type="EMBL" id="QPC46144.1"/>
    </source>
</evidence>
<dbReference type="CDD" id="cd07410">
    <property type="entry name" value="MPP_CpdB_N"/>
    <property type="match status" value="1"/>
</dbReference>
<feature type="domain" description="Calcineurin-like phosphoesterase" evidence="12">
    <location>
        <begin position="8"/>
        <end position="239"/>
    </location>
</feature>
<evidence type="ECO:0000259" key="12">
    <source>
        <dbReference type="Pfam" id="PF00149"/>
    </source>
</evidence>
<evidence type="ECO:0000256" key="1">
    <source>
        <dbReference type="ARBA" id="ARBA00000527"/>
    </source>
</evidence>
<comment type="catalytic activity">
    <reaction evidence="2">
        <text>a nucleoside 2',3'-cyclic phosphate + H2O = a nucleoside 3'-phosphate + H(+)</text>
        <dbReference type="Rhea" id="RHEA:19621"/>
        <dbReference type="ChEBI" id="CHEBI:15377"/>
        <dbReference type="ChEBI" id="CHEBI:15378"/>
        <dbReference type="ChEBI" id="CHEBI:66949"/>
        <dbReference type="ChEBI" id="CHEBI:66954"/>
        <dbReference type="EC" id="3.1.4.16"/>
    </reaction>
</comment>
<dbReference type="InterPro" id="IPR036907">
    <property type="entry name" value="5'-Nucleotdase_C_sf"/>
</dbReference>
<evidence type="ECO:0000256" key="6">
    <source>
        <dbReference type="ARBA" id="ARBA00022723"/>
    </source>
</evidence>
<accession>A0A7S8HER5</accession>
<dbReference type="InterPro" id="IPR006179">
    <property type="entry name" value="5_nucleotidase/apyrase"/>
</dbReference>
<evidence type="ECO:0000256" key="4">
    <source>
        <dbReference type="ARBA" id="ARBA00004196"/>
    </source>
</evidence>
<evidence type="ECO:0000256" key="8">
    <source>
        <dbReference type="ARBA" id="ARBA00022741"/>
    </source>
</evidence>
<dbReference type="InterPro" id="IPR029052">
    <property type="entry name" value="Metallo-depent_PP-like"/>
</dbReference>
<feature type="domain" description="5'-Nucleotidase C-terminal" evidence="13">
    <location>
        <begin position="327"/>
        <end position="484"/>
    </location>
</feature>
<dbReference type="Proteomes" id="UP000593626">
    <property type="component" value="Chromosome"/>
</dbReference>
<keyword evidence="8 11" id="KW-0547">Nucleotide-binding</keyword>
<evidence type="ECO:0000256" key="11">
    <source>
        <dbReference type="RuleBase" id="RU362119"/>
    </source>
</evidence>
<dbReference type="GO" id="GO:0000166">
    <property type="term" value="F:nucleotide binding"/>
    <property type="evidence" value="ECO:0007669"/>
    <property type="project" value="UniProtKB-KW"/>
</dbReference>
<dbReference type="EMBL" id="CP049742">
    <property type="protein sequence ID" value="QPC46144.1"/>
    <property type="molecule type" value="Genomic_DNA"/>
</dbReference>
<dbReference type="PANTHER" id="PTHR11575">
    <property type="entry name" value="5'-NUCLEOTIDASE-RELATED"/>
    <property type="match status" value="1"/>
</dbReference>
<dbReference type="SUPFAM" id="SSF56300">
    <property type="entry name" value="Metallo-dependent phosphatases"/>
    <property type="match status" value="1"/>
</dbReference>
<evidence type="ECO:0000259" key="13">
    <source>
        <dbReference type="Pfam" id="PF02872"/>
    </source>
</evidence>
<dbReference type="GO" id="GO:0008663">
    <property type="term" value="F:2',3'-cyclic-nucleotide 2'-phosphodiesterase activity"/>
    <property type="evidence" value="ECO:0007669"/>
    <property type="project" value="UniProtKB-EC"/>
</dbReference>
<dbReference type="InterPro" id="IPR004843">
    <property type="entry name" value="Calcineurin-like_PHP"/>
</dbReference>
<keyword evidence="10" id="KW-0511">Multifunctional enzyme</keyword>
<dbReference type="RefSeq" id="WP_239673667.1">
    <property type="nucleotide sequence ID" value="NZ_CP049742.1"/>
</dbReference>
<dbReference type="InterPro" id="IPR006146">
    <property type="entry name" value="5'-Nucleotdase_CS"/>
</dbReference>
<comment type="catalytic activity">
    <reaction evidence="1">
        <text>a ribonucleoside 3'-phosphate + H2O = a ribonucleoside + phosphate</text>
        <dbReference type="Rhea" id="RHEA:10144"/>
        <dbReference type="ChEBI" id="CHEBI:13197"/>
        <dbReference type="ChEBI" id="CHEBI:15377"/>
        <dbReference type="ChEBI" id="CHEBI:18254"/>
        <dbReference type="ChEBI" id="CHEBI:43474"/>
        <dbReference type="EC" id="3.1.3.6"/>
    </reaction>
</comment>
<organism evidence="14 15">
    <name type="scientific">Mangrovibacillus cuniculi</name>
    <dbReference type="NCBI Taxonomy" id="2593652"/>
    <lineage>
        <taxon>Bacteria</taxon>
        <taxon>Bacillati</taxon>
        <taxon>Bacillota</taxon>
        <taxon>Bacilli</taxon>
        <taxon>Bacillales</taxon>
        <taxon>Bacillaceae</taxon>
        <taxon>Mangrovibacillus</taxon>
    </lineage>
</organism>
<gene>
    <name evidence="14" type="ORF">G8O30_03810</name>
</gene>
<name>A0A7S8HER5_9BACI</name>
<dbReference type="PRINTS" id="PR01607">
    <property type="entry name" value="APYRASEFAMLY"/>
</dbReference>
<evidence type="ECO:0000313" key="15">
    <source>
        <dbReference type="Proteomes" id="UP000593626"/>
    </source>
</evidence>
<keyword evidence="6" id="KW-0479">Metal-binding</keyword>
<dbReference type="KEGG" id="mcui:G8O30_03810"/>
<protein>
    <submittedName>
        <fullName evidence="14">Bifunctional metallophosphatase/5'-nucleotidase</fullName>
    </submittedName>
</protein>
<comment type="similarity">
    <text evidence="5 11">Belongs to the 5'-nucleotidase family.</text>
</comment>
<evidence type="ECO:0000256" key="3">
    <source>
        <dbReference type="ARBA" id="ARBA00001968"/>
    </source>
</evidence>
<dbReference type="PROSITE" id="PS00786">
    <property type="entry name" value="5_NUCLEOTIDASE_2"/>
    <property type="match status" value="1"/>
</dbReference>
<dbReference type="Gene3D" id="3.90.780.10">
    <property type="entry name" value="5'-Nucleotidase, C-terminal domain"/>
    <property type="match status" value="1"/>
</dbReference>
<dbReference type="InterPro" id="IPR041827">
    <property type="entry name" value="CpdB_N"/>
</dbReference>
<keyword evidence="15" id="KW-1185">Reference proteome</keyword>
<keyword evidence="7" id="KW-0732">Signal</keyword>
<dbReference type="GO" id="GO:0009166">
    <property type="term" value="P:nucleotide catabolic process"/>
    <property type="evidence" value="ECO:0007669"/>
    <property type="project" value="InterPro"/>
</dbReference>
<dbReference type="Pfam" id="PF00149">
    <property type="entry name" value="Metallophos"/>
    <property type="match status" value="1"/>
</dbReference>
<proteinExistence type="inferred from homology"/>
<evidence type="ECO:0000256" key="9">
    <source>
        <dbReference type="ARBA" id="ARBA00022801"/>
    </source>
</evidence>
<dbReference type="GO" id="GO:0030288">
    <property type="term" value="C:outer membrane-bounded periplasmic space"/>
    <property type="evidence" value="ECO:0007669"/>
    <property type="project" value="TreeGrafter"/>
</dbReference>
<evidence type="ECO:0000256" key="10">
    <source>
        <dbReference type="ARBA" id="ARBA00023268"/>
    </source>
</evidence>
<reference evidence="14 15" key="1">
    <citation type="submission" date="2019-07" db="EMBL/GenBank/DDBJ databases">
        <title>Genome sequence of 2 isolates from Red Sea Mangroves.</title>
        <authorList>
            <person name="Sefrji F."/>
            <person name="Michoud G."/>
            <person name="Merlino G."/>
            <person name="Daffonchio D."/>
        </authorList>
    </citation>
    <scope>NUCLEOTIDE SEQUENCE [LARGE SCALE GENOMIC DNA]</scope>
    <source>
        <strain evidence="14 15">R1DC41</strain>
    </source>
</reference>
<dbReference type="Pfam" id="PF02872">
    <property type="entry name" value="5_nucleotid_C"/>
    <property type="match status" value="1"/>
</dbReference>
<evidence type="ECO:0000256" key="2">
    <source>
        <dbReference type="ARBA" id="ARBA00001730"/>
    </source>
</evidence>